<dbReference type="PANTHER" id="PTHR21521">
    <property type="entry name" value="AMUN, ISOFORM A"/>
    <property type="match status" value="1"/>
</dbReference>
<evidence type="ECO:0000256" key="1">
    <source>
        <dbReference type="SAM" id="MobiDB-lite"/>
    </source>
</evidence>
<dbReference type="PANTHER" id="PTHR21521:SF0">
    <property type="entry name" value="AMUN, ISOFORM A"/>
    <property type="match status" value="1"/>
</dbReference>
<dbReference type="GO" id="GO:0006281">
    <property type="term" value="P:DNA repair"/>
    <property type="evidence" value="ECO:0007669"/>
    <property type="project" value="InterPro"/>
</dbReference>
<evidence type="ECO:0000313" key="3">
    <source>
        <dbReference type="Proteomes" id="UP000186583"/>
    </source>
</evidence>
<name>A0A1Q8RJ08_9PEZI</name>
<dbReference type="InterPro" id="IPR011257">
    <property type="entry name" value="DNA_glycosylase"/>
</dbReference>
<dbReference type="AlphaFoldDB" id="A0A1Q8RJ08"/>
<dbReference type="EMBL" id="MPGH01000192">
    <property type="protein sequence ID" value="OLN84310.1"/>
    <property type="molecule type" value="Genomic_DNA"/>
</dbReference>
<feature type="region of interest" description="Disordered" evidence="1">
    <location>
        <begin position="210"/>
        <end position="263"/>
    </location>
</feature>
<dbReference type="SUPFAM" id="SSF48150">
    <property type="entry name" value="DNA-glycosylase"/>
    <property type="match status" value="1"/>
</dbReference>
<comment type="caution">
    <text evidence="2">The sequence shown here is derived from an EMBL/GenBank/DDBJ whole genome shotgun (WGS) entry which is preliminary data.</text>
</comment>
<protein>
    <submittedName>
        <fullName evidence="2">Uncharacterized protein</fullName>
    </submittedName>
</protein>
<organism evidence="2 3">
    <name type="scientific">Colletotrichum chlorophyti</name>
    <dbReference type="NCBI Taxonomy" id="708187"/>
    <lineage>
        <taxon>Eukaryota</taxon>
        <taxon>Fungi</taxon>
        <taxon>Dikarya</taxon>
        <taxon>Ascomycota</taxon>
        <taxon>Pezizomycotina</taxon>
        <taxon>Sordariomycetes</taxon>
        <taxon>Hypocreomycetidae</taxon>
        <taxon>Glomerellales</taxon>
        <taxon>Glomerellaceae</taxon>
        <taxon>Colletotrichum</taxon>
    </lineage>
</organism>
<sequence>MTTSKILSPEAVSSKEFQHLLASYEPLIDSISDSKRAKAGQKTLQELDYFRFVEAPALFSQDDPKRPMDHDDVKALVDWKLQHGKFRPTLMKFVSSNDSSTVQQTVQEAIDKYRETLDLSAVLSTLTKLKGIGPATASLLLSVHHPKKVIFFSDEAYYWLCNKGQKASLKYNTKEYGSLDVEARKLMKRLGVSAMDVEKVAYVLFKQDGSKPAPDGPTAKAAKTEPLKPKEPALAKRKMNSGEVIEDRGPLRRSKRGKTEQQA</sequence>
<dbReference type="OrthoDB" id="8249012at2759"/>
<accession>A0A1Q8RJ08</accession>
<dbReference type="STRING" id="708187.A0A1Q8RJ08"/>
<dbReference type="Proteomes" id="UP000186583">
    <property type="component" value="Unassembled WGS sequence"/>
</dbReference>
<proteinExistence type="predicted"/>
<dbReference type="GO" id="GO:0003824">
    <property type="term" value="F:catalytic activity"/>
    <property type="evidence" value="ECO:0007669"/>
    <property type="project" value="InterPro"/>
</dbReference>
<reference evidence="2 3" key="1">
    <citation type="submission" date="2016-11" db="EMBL/GenBank/DDBJ databases">
        <title>Draft Genome Assembly of Colletotrichum chlorophyti a pathogen of herbaceous plants.</title>
        <authorList>
            <person name="Gan P."/>
            <person name="Narusaka M."/>
            <person name="Tsushima A."/>
            <person name="Narusaka Y."/>
            <person name="Takano Y."/>
            <person name="Shirasu K."/>
        </authorList>
    </citation>
    <scope>NUCLEOTIDE SEQUENCE [LARGE SCALE GENOMIC DNA]</scope>
    <source>
        <strain evidence="2 3">NTL11</strain>
    </source>
</reference>
<evidence type="ECO:0000313" key="2">
    <source>
        <dbReference type="EMBL" id="OLN84310.1"/>
    </source>
</evidence>
<keyword evidence="3" id="KW-1185">Reference proteome</keyword>
<gene>
    <name evidence="2" type="ORF">CCHL11_05957</name>
</gene>
<feature type="compositionally biased region" description="Basic and acidic residues" evidence="1">
    <location>
        <begin position="222"/>
        <end position="234"/>
    </location>
</feature>